<comment type="similarity">
    <text evidence="2">Belongs to the FliQ/MopD/SpaQ family.</text>
</comment>
<dbReference type="PRINTS" id="PR00952">
    <property type="entry name" value="TYPE3IMQPROT"/>
</dbReference>
<gene>
    <name evidence="8" type="ORF">J2S57_002237</name>
</gene>
<evidence type="ECO:0000256" key="3">
    <source>
        <dbReference type="ARBA" id="ARBA00022475"/>
    </source>
</evidence>
<dbReference type="RefSeq" id="WP_307241321.1">
    <property type="nucleotide sequence ID" value="NZ_JAUSQZ010000001.1"/>
</dbReference>
<keyword evidence="8" id="KW-0966">Cell projection</keyword>
<dbReference type="Pfam" id="PF01313">
    <property type="entry name" value="Bac_export_3"/>
    <property type="match status" value="1"/>
</dbReference>
<organism evidence="8 9">
    <name type="scientific">Kineosporia succinea</name>
    <dbReference type="NCBI Taxonomy" id="84632"/>
    <lineage>
        <taxon>Bacteria</taxon>
        <taxon>Bacillati</taxon>
        <taxon>Actinomycetota</taxon>
        <taxon>Actinomycetes</taxon>
        <taxon>Kineosporiales</taxon>
        <taxon>Kineosporiaceae</taxon>
        <taxon>Kineosporia</taxon>
    </lineage>
</organism>
<evidence type="ECO:0000256" key="7">
    <source>
        <dbReference type="SAM" id="Phobius"/>
    </source>
</evidence>
<keyword evidence="4 7" id="KW-0812">Transmembrane</keyword>
<evidence type="ECO:0000256" key="6">
    <source>
        <dbReference type="ARBA" id="ARBA00023136"/>
    </source>
</evidence>
<dbReference type="EMBL" id="JAUSQZ010000001">
    <property type="protein sequence ID" value="MDP9826488.1"/>
    <property type="molecule type" value="Genomic_DNA"/>
</dbReference>
<comment type="caution">
    <text evidence="8">The sequence shown here is derived from an EMBL/GenBank/DDBJ whole genome shotgun (WGS) entry which is preliminary data.</text>
</comment>
<evidence type="ECO:0000256" key="4">
    <source>
        <dbReference type="ARBA" id="ARBA00022692"/>
    </source>
</evidence>
<keyword evidence="5 7" id="KW-1133">Transmembrane helix</keyword>
<reference evidence="8 9" key="1">
    <citation type="submission" date="2023-07" db="EMBL/GenBank/DDBJ databases">
        <title>Sequencing the genomes of 1000 actinobacteria strains.</title>
        <authorList>
            <person name="Klenk H.-P."/>
        </authorList>
    </citation>
    <scope>NUCLEOTIDE SEQUENCE [LARGE SCALE GENOMIC DNA]</scope>
    <source>
        <strain evidence="8 9">DSM 44388</strain>
    </source>
</reference>
<keyword evidence="6 7" id="KW-0472">Membrane</keyword>
<name>A0ABT9P1F1_9ACTN</name>
<feature type="transmembrane region" description="Helical" evidence="7">
    <location>
        <begin position="20"/>
        <end position="38"/>
    </location>
</feature>
<dbReference type="Proteomes" id="UP001235712">
    <property type="component" value="Unassembled WGS sequence"/>
</dbReference>
<dbReference type="PANTHER" id="PTHR34040">
    <property type="entry name" value="FLAGELLAR BIOSYNTHETIC PROTEIN FLIQ"/>
    <property type="match status" value="1"/>
</dbReference>
<comment type="subcellular location">
    <subcellularLocation>
        <location evidence="1">Cell membrane</location>
        <topology evidence="1">Multi-pass membrane protein</topology>
    </subcellularLocation>
</comment>
<accession>A0ABT9P1F1</accession>
<protein>
    <submittedName>
        <fullName evidence="8">Flagellar biosynthetic protein FliQ</fullName>
    </submittedName>
</protein>
<keyword evidence="3" id="KW-1003">Cell membrane</keyword>
<evidence type="ECO:0000256" key="5">
    <source>
        <dbReference type="ARBA" id="ARBA00022989"/>
    </source>
</evidence>
<evidence type="ECO:0000256" key="2">
    <source>
        <dbReference type="ARBA" id="ARBA00006156"/>
    </source>
</evidence>
<proteinExistence type="inferred from homology"/>
<keyword evidence="9" id="KW-1185">Reference proteome</keyword>
<dbReference type="InterPro" id="IPR002191">
    <property type="entry name" value="Bac_export_3"/>
</dbReference>
<dbReference type="PANTHER" id="PTHR34040:SF2">
    <property type="entry name" value="FLAGELLAR BIOSYNTHETIC PROTEIN FLIQ"/>
    <property type="match status" value="1"/>
</dbReference>
<keyword evidence="8" id="KW-0282">Flagellum</keyword>
<keyword evidence="8" id="KW-0969">Cilium</keyword>
<evidence type="ECO:0000256" key="1">
    <source>
        <dbReference type="ARBA" id="ARBA00004651"/>
    </source>
</evidence>
<sequence length="89" mass="9490">MEDSIIQIVAAALMTATKVAGPVLFATLAIGLVLSIIQSATQIQEQTLTFVPKLVVTAVVLVLTGTWCLKTLEGFTKELFNMVPTLLNS</sequence>
<feature type="transmembrane region" description="Helical" evidence="7">
    <location>
        <begin position="50"/>
        <end position="69"/>
    </location>
</feature>
<evidence type="ECO:0000313" key="8">
    <source>
        <dbReference type="EMBL" id="MDP9826488.1"/>
    </source>
</evidence>
<evidence type="ECO:0000313" key="9">
    <source>
        <dbReference type="Proteomes" id="UP001235712"/>
    </source>
</evidence>
<dbReference type="PIRSF" id="PIRSF004669">
    <property type="entry name" value="FliQ"/>
    <property type="match status" value="1"/>
</dbReference>